<gene>
    <name evidence="5" type="ORF">A3864_14255</name>
</gene>
<evidence type="ECO:0000256" key="2">
    <source>
        <dbReference type="ARBA" id="ARBA00022741"/>
    </source>
</evidence>
<evidence type="ECO:0000256" key="1">
    <source>
        <dbReference type="ARBA" id="ARBA00022448"/>
    </source>
</evidence>
<dbReference type="PROSITE" id="PS00211">
    <property type="entry name" value="ABC_TRANSPORTER_1"/>
    <property type="match status" value="1"/>
</dbReference>
<keyword evidence="2" id="KW-0547">Nucleotide-binding</keyword>
<dbReference type="SMART" id="SM00382">
    <property type="entry name" value="AAA"/>
    <property type="match status" value="1"/>
</dbReference>
<dbReference type="EMBL" id="LVYK01000031">
    <property type="protein sequence ID" value="RAS76040.1"/>
    <property type="molecule type" value="Genomic_DNA"/>
</dbReference>
<dbReference type="Pfam" id="PF00005">
    <property type="entry name" value="ABC_tran"/>
    <property type="match status" value="1"/>
</dbReference>
<dbReference type="GO" id="GO:0016887">
    <property type="term" value="F:ATP hydrolysis activity"/>
    <property type="evidence" value="ECO:0007669"/>
    <property type="project" value="InterPro"/>
</dbReference>
<name>A0AAX1Q954_9BACI</name>
<evidence type="ECO:0000256" key="3">
    <source>
        <dbReference type="ARBA" id="ARBA00022840"/>
    </source>
</evidence>
<dbReference type="InterPro" id="IPR051782">
    <property type="entry name" value="ABC_Transporter_VariousFunc"/>
</dbReference>
<dbReference type="SUPFAM" id="SSF52540">
    <property type="entry name" value="P-loop containing nucleoside triphosphate hydrolases"/>
    <property type="match status" value="1"/>
</dbReference>
<comment type="caution">
    <text evidence="5">The sequence shown here is derived from an EMBL/GenBank/DDBJ whole genome shotgun (WGS) entry which is preliminary data.</text>
</comment>
<dbReference type="InterPro" id="IPR017871">
    <property type="entry name" value="ABC_transporter-like_CS"/>
</dbReference>
<evidence type="ECO:0000259" key="4">
    <source>
        <dbReference type="PROSITE" id="PS50893"/>
    </source>
</evidence>
<dbReference type="GO" id="GO:0005524">
    <property type="term" value="F:ATP binding"/>
    <property type="evidence" value="ECO:0007669"/>
    <property type="project" value="UniProtKB-KW"/>
</dbReference>
<sequence length="292" mass="32804">MEHALEVENLQKSFSNSSFSLKDISFAVPYGSIVGFIGENGAGKTSTMGTILGTLRKDSGYIRAIGEEMSDEKHELKEHIGVVYDSMNFPGNLDVTKLGKVMKHVYKNWNSETYSHYIDVFSLPKKQAIKSFSKGMSMKVSLAVALSHDAKILILDEATAGLDPVAREDILDVFSEFVKDQKRSILLSSHITSDIEKIADQLVFIKKGEIVLRVSTEELLNNYTIVQCEAHDVEAIVEKSISVRKRDNHMVDVLLPYNKELPLQYRKKDFTIDDITLLLMKGDVKREGTLIK</sequence>
<dbReference type="Gene3D" id="3.40.50.300">
    <property type="entry name" value="P-loop containing nucleotide triphosphate hydrolases"/>
    <property type="match status" value="1"/>
</dbReference>
<dbReference type="InterPro" id="IPR027417">
    <property type="entry name" value="P-loop_NTPase"/>
</dbReference>
<dbReference type="InterPro" id="IPR003593">
    <property type="entry name" value="AAA+_ATPase"/>
</dbReference>
<proteinExistence type="predicted"/>
<keyword evidence="3 5" id="KW-0067">ATP-binding</keyword>
<dbReference type="CDD" id="cd03230">
    <property type="entry name" value="ABC_DR_subfamily_A"/>
    <property type="match status" value="1"/>
</dbReference>
<reference evidence="5 6" key="1">
    <citation type="submission" date="2016-03" db="EMBL/GenBank/DDBJ databases">
        <title>Comparison of Bacillus endophyticus and B. anthracis characteristics using whole genome sequence analysis and microbiological techniques.</title>
        <authorList>
            <person name="Lekota K.E."/>
            <person name="Mafofo J."/>
            <person name="Rees J."/>
            <person name="Muchadeyi F.C."/>
            <person name="Madoroba E."/>
            <person name="Van Heerden H."/>
        </authorList>
    </citation>
    <scope>NUCLEOTIDE SEQUENCE [LARGE SCALE GENOMIC DNA]</scope>
    <source>
        <strain evidence="5 6">3631_10C</strain>
    </source>
</reference>
<organism evidence="5 6">
    <name type="scientific">Priestia endophytica</name>
    <dbReference type="NCBI Taxonomy" id="135735"/>
    <lineage>
        <taxon>Bacteria</taxon>
        <taxon>Bacillati</taxon>
        <taxon>Bacillota</taxon>
        <taxon>Bacilli</taxon>
        <taxon>Bacillales</taxon>
        <taxon>Bacillaceae</taxon>
        <taxon>Priestia</taxon>
    </lineage>
</organism>
<dbReference type="Proteomes" id="UP000250174">
    <property type="component" value="Unassembled WGS sequence"/>
</dbReference>
<feature type="domain" description="ABC transporter" evidence="4">
    <location>
        <begin position="5"/>
        <end position="232"/>
    </location>
</feature>
<accession>A0AAX1Q954</accession>
<dbReference type="PANTHER" id="PTHR42939">
    <property type="entry name" value="ABC TRANSPORTER ATP-BINDING PROTEIN ALBC-RELATED"/>
    <property type="match status" value="1"/>
</dbReference>
<dbReference type="PANTHER" id="PTHR42939:SF3">
    <property type="entry name" value="ABC TRANSPORTER ATP-BINDING COMPONENT"/>
    <property type="match status" value="1"/>
</dbReference>
<keyword evidence="1" id="KW-0813">Transport</keyword>
<dbReference type="RefSeq" id="WP_111922261.1">
    <property type="nucleotide sequence ID" value="NZ_JBCMHP010000017.1"/>
</dbReference>
<evidence type="ECO:0000313" key="5">
    <source>
        <dbReference type="EMBL" id="RAS76040.1"/>
    </source>
</evidence>
<protein>
    <submittedName>
        <fullName evidence="5">Multidrug ABC transporter ATP-binding protein</fullName>
    </submittedName>
</protein>
<evidence type="ECO:0000313" key="6">
    <source>
        <dbReference type="Proteomes" id="UP000250174"/>
    </source>
</evidence>
<dbReference type="AlphaFoldDB" id="A0AAX1Q954"/>
<dbReference type="InterPro" id="IPR003439">
    <property type="entry name" value="ABC_transporter-like_ATP-bd"/>
</dbReference>
<dbReference type="PROSITE" id="PS50893">
    <property type="entry name" value="ABC_TRANSPORTER_2"/>
    <property type="match status" value="1"/>
</dbReference>